<dbReference type="Proteomes" id="UP001153269">
    <property type="component" value="Unassembled WGS sequence"/>
</dbReference>
<evidence type="ECO:0000313" key="2">
    <source>
        <dbReference type="EMBL" id="CAB1460638.1"/>
    </source>
</evidence>
<evidence type="ECO:0000313" key="3">
    <source>
        <dbReference type="Proteomes" id="UP001153269"/>
    </source>
</evidence>
<organism evidence="2 3">
    <name type="scientific">Pleuronectes platessa</name>
    <name type="common">European plaice</name>
    <dbReference type="NCBI Taxonomy" id="8262"/>
    <lineage>
        <taxon>Eukaryota</taxon>
        <taxon>Metazoa</taxon>
        <taxon>Chordata</taxon>
        <taxon>Craniata</taxon>
        <taxon>Vertebrata</taxon>
        <taxon>Euteleostomi</taxon>
        <taxon>Actinopterygii</taxon>
        <taxon>Neopterygii</taxon>
        <taxon>Teleostei</taxon>
        <taxon>Neoteleostei</taxon>
        <taxon>Acanthomorphata</taxon>
        <taxon>Carangaria</taxon>
        <taxon>Pleuronectiformes</taxon>
        <taxon>Pleuronectoidei</taxon>
        <taxon>Pleuronectidae</taxon>
        <taxon>Pleuronectes</taxon>
    </lineage>
</organism>
<reference evidence="2" key="1">
    <citation type="submission" date="2020-03" db="EMBL/GenBank/DDBJ databases">
        <authorList>
            <person name="Weist P."/>
        </authorList>
    </citation>
    <scope>NUCLEOTIDE SEQUENCE</scope>
</reference>
<dbReference type="EMBL" id="CADEAL010004488">
    <property type="protein sequence ID" value="CAB1460638.1"/>
    <property type="molecule type" value="Genomic_DNA"/>
</dbReference>
<proteinExistence type="predicted"/>
<dbReference type="AlphaFoldDB" id="A0A9N7W0N0"/>
<name>A0A9N7W0N0_PLEPL</name>
<protein>
    <submittedName>
        <fullName evidence="2">Uncharacterized protein</fullName>
    </submittedName>
</protein>
<sequence length="109" mass="12087">MPSHFLLEKLINHNSHHLGVGEKQRCGWTESESSPPPSVPPSIHSPRHVVIVSEQLCLTAKRKVTAYESRYTLSLIWVSSTATPLQSDLAEAFYLPANQIPLILGQTDT</sequence>
<evidence type="ECO:0000256" key="1">
    <source>
        <dbReference type="SAM" id="MobiDB-lite"/>
    </source>
</evidence>
<comment type="caution">
    <text evidence="2">The sequence shown here is derived from an EMBL/GenBank/DDBJ whole genome shotgun (WGS) entry which is preliminary data.</text>
</comment>
<accession>A0A9N7W0N0</accession>
<feature type="region of interest" description="Disordered" evidence="1">
    <location>
        <begin position="24"/>
        <end position="44"/>
    </location>
</feature>
<gene>
    <name evidence="2" type="ORF">PLEPLA_LOCUS48489</name>
</gene>
<keyword evidence="3" id="KW-1185">Reference proteome</keyword>